<dbReference type="EMBL" id="WTYT01000005">
    <property type="protein sequence ID" value="MXO66357.1"/>
    <property type="molecule type" value="Genomic_DNA"/>
</dbReference>
<feature type="region of interest" description="Disordered" evidence="1">
    <location>
        <begin position="62"/>
        <end position="94"/>
    </location>
</feature>
<organism evidence="2 3">
    <name type="scientific">Altericroceibacterium endophyticum</name>
    <dbReference type="NCBI Taxonomy" id="1808508"/>
    <lineage>
        <taxon>Bacteria</taxon>
        <taxon>Pseudomonadati</taxon>
        <taxon>Pseudomonadota</taxon>
        <taxon>Alphaproteobacteria</taxon>
        <taxon>Sphingomonadales</taxon>
        <taxon>Erythrobacteraceae</taxon>
        <taxon>Altericroceibacterium</taxon>
    </lineage>
</organism>
<evidence type="ECO:0000313" key="2">
    <source>
        <dbReference type="EMBL" id="MXO66357.1"/>
    </source>
</evidence>
<dbReference type="OrthoDB" id="9920505at2"/>
<feature type="compositionally biased region" description="Basic residues" evidence="1">
    <location>
        <begin position="147"/>
        <end position="157"/>
    </location>
</feature>
<evidence type="ECO:0000313" key="3">
    <source>
        <dbReference type="Proteomes" id="UP000438476"/>
    </source>
</evidence>
<feature type="region of interest" description="Disordered" evidence="1">
    <location>
        <begin position="123"/>
        <end position="157"/>
    </location>
</feature>
<accession>A0A6I4T690</accession>
<protein>
    <submittedName>
        <fullName evidence="2">Uncharacterized protein</fullName>
    </submittedName>
</protein>
<keyword evidence="3" id="KW-1185">Reference proteome</keyword>
<dbReference type="AlphaFoldDB" id="A0A6I4T690"/>
<name>A0A6I4T690_9SPHN</name>
<dbReference type="Proteomes" id="UP000438476">
    <property type="component" value="Unassembled WGS sequence"/>
</dbReference>
<comment type="caution">
    <text evidence="2">The sequence shown here is derived from an EMBL/GenBank/DDBJ whole genome shotgun (WGS) entry which is preliminary data.</text>
</comment>
<proteinExistence type="predicted"/>
<reference evidence="2 3" key="1">
    <citation type="submission" date="2019-12" db="EMBL/GenBank/DDBJ databases">
        <title>Genomic-based taxomic classification of the family Erythrobacteraceae.</title>
        <authorList>
            <person name="Xu L."/>
        </authorList>
    </citation>
    <scope>NUCLEOTIDE SEQUENCE [LARGE SCALE GENOMIC DNA]</scope>
    <source>
        <strain evidence="2 3">LMG 29518</strain>
    </source>
</reference>
<dbReference type="RefSeq" id="WP_160736810.1">
    <property type="nucleotide sequence ID" value="NZ_WTYT01000005.1"/>
</dbReference>
<evidence type="ECO:0000256" key="1">
    <source>
        <dbReference type="SAM" id="MobiDB-lite"/>
    </source>
</evidence>
<gene>
    <name evidence="2" type="ORF">GRI91_11365</name>
</gene>
<sequence>MQPLIRVTEQSLGHFTLAALGHRLLRLPRAAIEIGQTRLFITARRIERRALSAEPHQRRVEIRRFPARRRRPAARIEPREEGQQQPRIMPPPRGDLLAAMKHRFLHPVERAFGQHRLDMVTRQQQRRIPAARKGRIAPPRAIGGLRRNPHGRAGRPD</sequence>